<dbReference type="InterPro" id="IPR018108">
    <property type="entry name" value="MCP_transmembrane"/>
</dbReference>
<feature type="repeat" description="Solcar" evidence="8">
    <location>
        <begin position="19"/>
        <end position="92"/>
    </location>
</feature>
<comment type="caution">
    <text evidence="11">The sequence shown here is derived from an EMBL/GenBank/DDBJ whole genome shotgun (WGS) entry which is preliminary data.</text>
</comment>
<dbReference type="GO" id="GO:0016020">
    <property type="term" value="C:membrane"/>
    <property type="evidence" value="ECO:0007669"/>
    <property type="project" value="UniProtKB-SubCell"/>
</dbReference>
<reference evidence="11 12" key="1">
    <citation type="submission" date="2016-07" db="EMBL/GenBank/DDBJ databases">
        <title>Pervasive Adenine N6-methylation of Active Genes in Fungi.</title>
        <authorList>
            <consortium name="DOE Joint Genome Institute"/>
            <person name="Mondo S.J."/>
            <person name="Dannebaum R.O."/>
            <person name="Kuo R.C."/>
            <person name="Labutti K."/>
            <person name="Haridas S."/>
            <person name="Kuo A."/>
            <person name="Salamov A."/>
            <person name="Ahrendt S.R."/>
            <person name="Lipzen A."/>
            <person name="Sullivan W."/>
            <person name="Andreopoulos W.B."/>
            <person name="Clum A."/>
            <person name="Lindquist E."/>
            <person name="Daum C."/>
            <person name="Ramamoorthy G.K."/>
            <person name="Gryganskyi A."/>
            <person name="Culley D."/>
            <person name="Magnuson J.K."/>
            <person name="James T.Y."/>
            <person name="O'Malley M.A."/>
            <person name="Stajich J.E."/>
            <person name="Spatafora J.W."/>
            <person name="Visel A."/>
            <person name="Grigoriev I.V."/>
        </authorList>
    </citation>
    <scope>NUCLEOTIDE SEQUENCE [LARGE SCALE GENOMIC DNA]</scope>
    <source>
        <strain evidence="11 12">JEL800</strain>
    </source>
</reference>
<evidence type="ECO:0000256" key="2">
    <source>
        <dbReference type="ARBA" id="ARBA00006375"/>
    </source>
</evidence>
<organism evidence="11 12">
    <name type="scientific">Rhizoclosmatium globosum</name>
    <dbReference type="NCBI Taxonomy" id="329046"/>
    <lineage>
        <taxon>Eukaryota</taxon>
        <taxon>Fungi</taxon>
        <taxon>Fungi incertae sedis</taxon>
        <taxon>Chytridiomycota</taxon>
        <taxon>Chytridiomycota incertae sedis</taxon>
        <taxon>Chytridiomycetes</taxon>
        <taxon>Chytridiales</taxon>
        <taxon>Chytriomycetaceae</taxon>
        <taxon>Rhizoclosmatium</taxon>
    </lineage>
</organism>
<dbReference type="PROSITE" id="PS50920">
    <property type="entry name" value="SOLCAR"/>
    <property type="match status" value="1"/>
</dbReference>
<evidence type="ECO:0000256" key="8">
    <source>
        <dbReference type="PROSITE-ProRule" id="PRU00282"/>
    </source>
</evidence>
<evidence type="ECO:0000256" key="5">
    <source>
        <dbReference type="ARBA" id="ARBA00022737"/>
    </source>
</evidence>
<evidence type="ECO:0000256" key="9">
    <source>
        <dbReference type="RuleBase" id="RU000488"/>
    </source>
</evidence>
<name>A0A1Y2CAT7_9FUNG</name>
<keyword evidence="6 10" id="KW-1133">Transmembrane helix</keyword>
<dbReference type="InterPro" id="IPR023395">
    <property type="entry name" value="MCP_dom_sf"/>
</dbReference>
<evidence type="ECO:0000256" key="3">
    <source>
        <dbReference type="ARBA" id="ARBA00022448"/>
    </source>
</evidence>
<evidence type="ECO:0000256" key="6">
    <source>
        <dbReference type="ARBA" id="ARBA00022989"/>
    </source>
</evidence>
<accession>A0A1Y2CAT7</accession>
<dbReference type="Gene3D" id="1.50.40.10">
    <property type="entry name" value="Mitochondrial carrier domain"/>
    <property type="match status" value="1"/>
</dbReference>
<keyword evidence="7 8" id="KW-0472">Membrane</keyword>
<comment type="subcellular location">
    <subcellularLocation>
        <location evidence="1">Membrane</location>
        <topology evidence="1">Multi-pass membrane protein</topology>
    </subcellularLocation>
</comment>
<dbReference type="AlphaFoldDB" id="A0A1Y2CAT7"/>
<sequence>MLSTYSEAKSRLEPVLGKNSYATNLGASAVAGFFASFFSLPFDFLKTRMQKGGASMYKGTLDCAVQGFPTYYIRIAPHAMITLLTADALNSFAKKYLK</sequence>
<evidence type="ECO:0000313" key="11">
    <source>
        <dbReference type="EMBL" id="ORY44150.1"/>
    </source>
</evidence>
<gene>
    <name evidence="11" type="ORF">BCR33DRAFT_717231</name>
</gene>
<dbReference type="PANTHER" id="PTHR45618">
    <property type="entry name" value="MITOCHONDRIAL DICARBOXYLATE CARRIER-RELATED"/>
    <property type="match status" value="1"/>
</dbReference>
<dbReference type="OrthoDB" id="756301at2759"/>
<dbReference type="Proteomes" id="UP000193642">
    <property type="component" value="Unassembled WGS sequence"/>
</dbReference>
<dbReference type="SUPFAM" id="SSF103506">
    <property type="entry name" value="Mitochondrial carrier"/>
    <property type="match status" value="1"/>
</dbReference>
<keyword evidence="5" id="KW-0677">Repeat</keyword>
<protein>
    <recommendedName>
        <fullName evidence="13">Mitochondrial carrier</fullName>
    </recommendedName>
</protein>
<evidence type="ECO:0000256" key="4">
    <source>
        <dbReference type="ARBA" id="ARBA00022692"/>
    </source>
</evidence>
<proteinExistence type="inferred from homology"/>
<dbReference type="EMBL" id="MCGO01000023">
    <property type="protein sequence ID" value="ORY44150.1"/>
    <property type="molecule type" value="Genomic_DNA"/>
</dbReference>
<dbReference type="InterPro" id="IPR050391">
    <property type="entry name" value="Mito_Metabolite_Transporter"/>
</dbReference>
<dbReference type="Pfam" id="PF00153">
    <property type="entry name" value="Mito_carr"/>
    <property type="match status" value="1"/>
</dbReference>
<evidence type="ECO:0000256" key="1">
    <source>
        <dbReference type="ARBA" id="ARBA00004141"/>
    </source>
</evidence>
<evidence type="ECO:0000256" key="10">
    <source>
        <dbReference type="SAM" id="Phobius"/>
    </source>
</evidence>
<comment type="similarity">
    <text evidence="2 9">Belongs to the mitochondrial carrier (TC 2.A.29) family.</text>
</comment>
<evidence type="ECO:0008006" key="13">
    <source>
        <dbReference type="Google" id="ProtNLM"/>
    </source>
</evidence>
<evidence type="ECO:0000256" key="7">
    <source>
        <dbReference type="ARBA" id="ARBA00023136"/>
    </source>
</evidence>
<evidence type="ECO:0000313" key="12">
    <source>
        <dbReference type="Proteomes" id="UP000193642"/>
    </source>
</evidence>
<keyword evidence="12" id="KW-1185">Reference proteome</keyword>
<keyword evidence="3 9" id="KW-0813">Transport</keyword>
<keyword evidence="4 8" id="KW-0812">Transmembrane</keyword>
<feature type="transmembrane region" description="Helical" evidence="10">
    <location>
        <begin position="20"/>
        <end position="42"/>
    </location>
</feature>